<proteinExistence type="predicted"/>
<dbReference type="EMBL" id="BMCJ01000001">
    <property type="protein sequence ID" value="GGC76517.1"/>
    <property type="molecule type" value="Genomic_DNA"/>
</dbReference>
<keyword evidence="2" id="KW-1185">Reference proteome</keyword>
<gene>
    <name evidence="1" type="ORF">GCM10007216_03840</name>
</gene>
<evidence type="ECO:0000313" key="2">
    <source>
        <dbReference type="Proteomes" id="UP000619534"/>
    </source>
</evidence>
<dbReference type="Proteomes" id="UP000619534">
    <property type="component" value="Unassembled WGS sequence"/>
</dbReference>
<protein>
    <submittedName>
        <fullName evidence="1">Uncharacterized protein</fullName>
    </submittedName>
</protein>
<sequence length="55" mass="6622">MNENDLYRILDELDEHEQEIFMKIVKAEKELLHRKSLQGTSIKKDIYNFIKEGVK</sequence>
<name>A0ABQ1NHC7_9BACI</name>
<evidence type="ECO:0000313" key="1">
    <source>
        <dbReference type="EMBL" id="GGC76517.1"/>
    </source>
</evidence>
<comment type="caution">
    <text evidence="1">The sequence shown here is derived from an EMBL/GenBank/DDBJ whole genome shotgun (WGS) entry which is preliminary data.</text>
</comment>
<reference evidence="2" key="1">
    <citation type="journal article" date="2019" name="Int. J. Syst. Evol. Microbiol.">
        <title>The Global Catalogue of Microorganisms (GCM) 10K type strain sequencing project: providing services to taxonomists for standard genome sequencing and annotation.</title>
        <authorList>
            <consortium name="The Broad Institute Genomics Platform"/>
            <consortium name="The Broad Institute Genome Sequencing Center for Infectious Disease"/>
            <person name="Wu L."/>
            <person name="Ma J."/>
        </authorList>
    </citation>
    <scope>NUCLEOTIDE SEQUENCE [LARGE SCALE GENOMIC DNA]</scope>
    <source>
        <strain evidence="2">CCM 7282</strain>
    </source>
</reference>
<organism evidence="1 2">
    <name type="scientific">Thalassobacillus devorans</name>
    <dbReference type="NCBI Taxonomy" id="279813"/>
    <lineage>
        <taxon>Bacteria</taxon>
        <taxon>Bacillati</taxon>
        <taxon>Bacillota</taxon>
        <taxon>Bacilli</taxon>
        <taxon>Bacillales</taxon>
        <taxon>Bacillaceae</taxon>
        <taxon>Thalassobacillus</taxon>
    </lineage>
</organism>
<dbReference type="RefSeq" id="WP_157620182.1">
    <property type="nucleotide sequence ID" value="NZ_BMCJ01000001.1"/>
</dbReference>
<accession>A0ABQ1NHC7</accession>